<keyword evidence="10" id="KW-0443">Lipid metabolism</keyword>
<comment type="pathway">
    <text evidence="1">Isoprenoid biosynthesis; isopentenyl diphosphate biosynthesis via mevalonate pathway; isopentenyl diphosphate from (R)-mevalonate: step 2/3.</text>
</comment>
<dbReference type="PIRSF" id="PIRSF017288">
    <property type="entry name" value="PMK_GHMP_euk"/>
    <property type="match status" value="1"/>
</dbReference>
<dbReference type="GO" id="GO:0004631">
    <property type="term" value="F:phosphomevalonate kinase activity"/>
    <property type="evidence" value="ECO:0007669"/>
    <property type="project" value="UniProtKB-EC"/>
</dbReference>
<dbReference type="EC" id="2.7.4.2" evidence="3"/>
<dbReference type="OrthoDB" id="10262935at2759"/>
<dbReference type="InterPro" id="IPR035102">
    <property type="entry name" value="Phosphomevalonate_kinase"/>
</dbReference>
<dbReference type="GO" id="GO:0005524">
    <property type="term" value="F:ATP binding"/>
    <property type="evidence" value="ECO:0007669"/>
    <property type="project" value="UniProtKB-KW"/>
</dbReference>
<organism evidence="13 14">
    <name type="scientific">Thecamonas trahens ATCC 50062</name>
    <dbReference type="NCBI Taxonomy" id="461836"/>
    <lineage>
        <taxon>Eukaryota</taxon>
        <taxon>Apusozoa</taxon>
        <taxon>Apusomonadida</taxon>
        <taxon>Apusomonadidae</taxon>
        <taxon>Thecamonas</taxon>
    </lineage>
</organism>
<dbReference type="Proteomes" id="UP000054408">
    <property type="component" value="Unassembled WGS sequence"/>
</dbReference>
<evidence type="ECO:0000313" key="13">
    <source>
        <dbReference type="EMBL" id="KNC54341.1"/>
    </source>
</evidence>
<evidence type="ECO:0000256" key="11">
    <source>
        <dbReference type="ARBA" id="ARBA00023221"/>
    </source>
</evidence>
<dbReference type="UniPathway" id="UPA00057">
    <property type="reaction ID" value="UER00099"/>
</dbReference>
<dbReference type="STRING" id="461836.A0A0L0DQM5"/>
<dbReference type="InterPro" id="IPR013750">
    <property type="entry name" value="GHMP_kinase_C_dom"/>
</dbReference>
<evidence type="ECO:0000256" key="7">
    <source>
        <dbReference type="ARBA" id="ARBA00022777"/>
    </source>
</evidence>
<gene>
    <name evidence="13" type="ORF">AMSG_10333</name>
</gene>
<protein>
    <recommendedName>
        <fullName evidence="3">phosphomevalonate kinase</fullName>
        <ecNumber evidence="3">2.7.4.2</ecNumber>
    </recommendedName>
</protein>
<evidence type="ECO:0000256" key="10">
    <source>
        <dbReference type="ARBA" id="ARBA00023098"/>
    </source>
</evidence>
<dbReference type="RefSeq" id="XP_013753797.1">
    <property type="nucleotide sequence ID" value="XM_013898343.1"/>
</dbReference>
<keyword evidence="8" id="KW-0067">ATP-binding</keyword>
<keyword evidence="5" id="KW-0808">Transferase</keyword>
<evidence type="ECO:0000256" key="5">
    <source>
        <dbReference type="ARBA" id="ARBA00022679"/>
    </source>
</evidence>
<keyword evidence="4" id="KW-0444">Lipid biosynthesis</keyword>
<evidence type="ECO:0000256" key="2">
    <source>
        <dbReference type="ARBA" id="ARBA00006495"/>
    </source>
</evidence>
<keyword evidence="9" id="KW-0752">Steroid biosynthesis</keyword>
<dbReference type="GO" id="GO:0005777">
    <property type="term" value="C:peroxisome"/>
    <property type="evidence" value="ECO:0007669"/>
    <property type="project" value="TreeGrafter"/>
</dbReference>
<dbReference type="AlphaFoldDB" id="A0A0L0DQM5"/>
<dbReference type="SUPFAM" id="SSF54211">
    <property type="entry name" value="Ribosomal protein S5 domain 2-like"/>
    <property type="match status" value="1"/>
</dbReference>
<evidence type="ECO:0000256" key="1">
    <source>
        <dbReference type="ARBA" id="ARBA00005017"/>
    </source>
</evidence>
<dbReference type="eggNOG" id="KOG4519">
    <property type="taxonomic scope" value="Eukaryota"/>
</dbReference>
<dbReference type="Gene3D" id="3.30.70.890">
    <property type="entry name" value="GHMP kinase, C-terminal domain"/>
    <property type="match status" value="1"/>
</dbReference>
<evidence type="ECO:0000313" key="14">
    <source>
        <dbReference type="Proteomes" id="UP000054408"/>
    </source>
</evidence>
<dbReference type="EMBL" id="GL349488">
    <property type="protein sequence ID" value="KNC54341.1"/>
    <property type="molecule type" value="Genomic_DNA"/>
</dbReference>
<dbReference type="PANTHER" id="PTHR31814">
    <property type="match status" value="1"/>
</dbReference>
<dbReference type="Pfam" id="PF08544">
    <property type="entry name" value="GHMP_kinases_C"/>
    <property type="match status" value="1"/>
</dbReference>
<name>A0A0L0DQM5_THETB</name>
<evidence type="ECO:0000256" key="4">
    <source>
        <dbReference type="ARBA" id="ARBA00022516"/>
    </source>
</evidence>
<evidence type="ECO:0000259" key="12">
    <source>
        <dbReference type="Pfam" id="PF08544"/>
    </source>
</evidence>
<dbReference type="Gene3D" id="3.30.230.10">
    <property type="match status" value="1"/>
</dbReference>
<dbReference type="OMA" id="LVIHRTM"/>
<accession>A0A0L0DQM5</accession>
<comment type="similarity">
    <text evidence="2">Belongs to the GHMP kinase family. Mevalonate kinase subfamily.</text>
</comment>
<evidence type="ECO:0000256" key="9">
    <source>
        <dbReference type="ARBA" id="ARBA00022955"/>
    </source>
</evidence>
<dbReference type="InterPro" id="IPR016005">
    <property type="entry name" value="Erg8"/>
</dbReference>
<dbReference type="InterPro" id="IPR014721">
    <property type="entry name" value="Ribsml_uS5_D2-typ_fold_subgr"/>
</dbReference>
<dbReference type="GO" id="GO:0019287">
    <property type="term" value="P:isopentenyl diphosphate biosynthetic process, mevalonate pathway"/>
    <property type="evidence" value="ECO:0007669"/>
    <property type="project" value="UniProtKB-UniPathway"/>
</dbReference>
<dbReference type="InterPro" id="IPR036554">
    <property type="entry name" value="GHMP_kinase_C_sf"/>
</dbReference>
<sequence>MTMATTWSMASRHKSNNMAATTVVSAPGKVLLTGGYLVLERPHTGMTAGVSARFYVSATTTTAATTAADSTATTAADGWTTNFVVRSPQFGEVRRYAWQSLGLGKYQFSRADGDGDGDGDDGSPGPNPYVGTALAYALGYVCCGADGVTEAARERLAGMGEVELVLVGDNDFYSQRELLHDRGLPLTADSLAALPPFLALDLSKDLVKTGLGSSAALITALVAAVLEHTGALALPRIVSADVHAPAEPPAGADATAVRAAKDRVHYLAQAAHCAAQGKIGSGFDVSSATYGSQKYTRFSPERLAGLSEALGEAGCGGAGAAWLGVYDAGIFANHGPALDAVVEPWTLPQHMHLVLGDCGVGSKTPGMVRRILAWRDGDDGGAARQVWDALGAANAAVEGTLGELAAAATASPQAYDALVAHAAAQPLAAWAADGSDVGGEAAPLALLALRLRSEFQAVRALLREVTEATGVPVEPPAQTALIDATMAQPGVLFAGVPGAGGFDAVFALVLGDATRRTMEDAWARGGFNVCPLVLDEDARGGVARDMQSTAAAAVAAAAAGTNILAPLGAVSRL</sequence>
<dbReference type="GeneID" id="25568578"/>
<keyword evidence="7 13" id="KW-0418">Kinase</keyword>
<keyword evidence="14" id="KW-1185">Reference proteome</keyword>
<proteinExistence type="inferred from homology"/>
<evidence type="ECO:0000256" key="3">
    <source>
        <dbReference type="ARBA" id="ARBA00012958"/>
    </source>
</evidence>
<keyword evidence="6" id="KW-0547">Nucleotide-binding</keyword>
<keyword evidence="11" id="KW-0753">Steroid metabolism</keyword>
<reference evidence="13 14" key="1">
    <citation type="submission" date="2010-05" db="EMBL/GenBank/DDBJ databases">
        <title>The Genome Sequence of Thecamonas trahens ATCC 50062.</title>
        <authorList>
            <consortium name="The Broad Institute Genome Sequencing Platform"/>
            <person name="Russ C."/>
            <person name="Cuomo C."/>
            <person name="Shea T."/>
            <person name="Young S.K."/>
            <person name="Zeng Q."/>
            <person name="Koehrsen M."/>
            <person name="Haas B."/>
            <person name="Borodovsky M."/>
            <person name="Guigo R."/>
            <person name="Alvarado L."/>
            <person name="Berlin A."/>
            <person name="Bochicchio J."/>
            <person name="Borenstein D."/>
            <person name="Chapman S."/>
            <person name="Chen Z."/>
            <person name="Freedman E."/>
            <person name="Gellesch M."/>
            <person name="Goldberg J."/>
            <person name="Griggs A."/>
            <person name="Gujja S."/>
            <person name="Heilman E."/>
            <person name="Heiman D."/>
            <person name="Hepburn T."/>
            <person name="Howarth C."/>
            <person name="Jen D."/>
            <person name="Larson L."/>
            <person name="Mehta T."/>
            <person name="Park D."/>
            <person name="Pearson M."/>
            <person name="Roberts A."/>
            <person name="Saif S."/>
            <person name="Shenoy N."/>
            <person name="Sisk P."/>
            <person name="Stolte C."/>
            <person name="Sykes S."/>
            <person name="Thomson T."/>
            <person name="Walk T."/>
            <person name="White J."/>
            <person name="Yandava C."/>
            <person name="Burger G."/>
            <person name="Gray M.W."/>
            <person name="Holland P.W.H."/>
            <person name="King N."/>
            <person name="Lang F.B.F."/>
            <person name="Roger A.J."/>
            <person name="Ruiz-Trillo I."/>
            <person name="Lander E."/>
            <person name="Nusbaum C."/>
        </authorList>
    </citation>
    <scope>NUCLEOTIDE SEQUENCE [LARGE SCALE GENOMIC DNA]</scope>
    <source>
        <strain evidence="13 14">ATCC 50062</strain>
    </source>
</reference>
<dbReference type="InterPro" id="IPR020568">
    <property type="entry name" value="Ribosomal_Su5_D2-typ_SF"/>
</dbReference>
<evidence type="ECO:0000256" key="8">
    <source>
        <dbReference type="ARBA" id="ARBA00022840"/>
    </source>
</evidence>
<feature type="domain" description="GHMP kinase C-terminal" evidence="12">
    <location>
        <begin position="458"/>
        <end position="524"/>
    </location>
</feature>
<dbReference type="GO" id="GO:0010142">
    <property type="term" value="P:farnesyl diphosphate biosynthetic process, mevalonate pathway"/>
    <property type="evidence" value="ECO:0007669"/>
    <property type="project" value="TreeGrafter"/>
</dbReference>
<dbReference type="PANTHER" id="PTHR31814:SF2">
    <property type="entry name" value="PHOSPHOMEVALONATE KINASE"/>
    <property type="match status" value="1"/>
</dbReference>
<evidence type="ECO:0000256" key="6">
    <source>
        <dbReference type="ARBA" id="ARBA00022741"/>
    </source>
</evidence>
<dbReference type="GO" id="GO:0006694">
    <property type="term" value="P:steroid biosynthetic process"/>
    <property type="evidence" value="ECO:0007669"/>
    <property type="project" value="UniProtKB-KW"/>
</dbReference>